<evidence type="ECO:0008006" key="8">
    <source>
        <dbReference type="Google" id="ProtNLM"/>
    </source>
</evidence>
<dbReference type="GO" id="GO:0003729">
    <property type="term" value="F:mRNA binding"/>
    <property type="evidence" value="ECO:0007669"/>
    <property type="project" value="TreeGrafter"/>
</dbReference>
<dbReference type="SUPFAM" id="SSF54928">
    <property type="entry name" value="RNA-binding domain, RBD"/>
    <property type="match status" value="1"/>
</dbReference>
<dbReference type="InterPro" id="IPR035979">
    <property type="entry name" value="RBD_domain_sf"/>
</dbReference>
<protein>
    <recommendedName>
        <fullName evidence="8">RRM domain-containing protein</fullName>
    </recommendedName>
</protein>
<gene>
    <name evidence="6" type="ORF">QCA50_013149</name>
</gene>
<reference evidence="6 7" key="1">
    <citation type="submission" date="2022-09" db="EMBL/GenBank/DDBJ databases">
        <authorList>
            <person name="Palmer J.M."/>
        </authorList>
    </citation>
    <scope>NUCLEOTIDE SEQUENCE [LARGE SCALE GENOMIC DNA]</scope>
    <source>
        <strain evidence="6 7">DSM 7382</strain>
    </source>
</reference>
<dbReference type="PANTHER" id="PTHR45735:SF2">
    <property type="entry name" value="CLEAVAGE STIMULATION FACTOR SUBUNIT 2"/>
    <property type="match status" value="1"/>
</dbReference>
<organism evidence="6 7">
    <name type="scientific">Cerrena zonata</name>
    <dbReference type="NCBI Taxonomy" id="2478898"/>
    <lineage>
        <taxon>Eukaryota</taxon>
        <taxon>Fungi</taxon>
        <taxon>Dikarya</taxon>
        <taxon>Basidiomycota</taxon>
        <taxon>Agaricomycotina</taxon>
        <taxon>Agaricomycetes</taxon>
        <taxon>Polyporales</taxon>
        <taxon>Cerrenaceae</taxon>
        <taxon>Cerrena</taxon>
    </lineage>
</organism>
<keyword evidence="2" id="KW-0539">Nucleus</keyword>
<dbReference type="InterPro" id="IPR026896">
    <property type="entry name" value="CSTF_C"/>
</dbReference>
<feature type="region of interest" description="Disordered" evidence="3">
    <location>
        <begin position="147"/>
        <end position="181"/>
    </location>
</feature>
<name>A0AAW0FRV0_9APHY</name>
<feature type="domain" description="Transcription termination and cleavage factor C-terminal" evidence="4">
    <location>
        <begin position="266"/>
        <end position="302"/>
    </location>
</feature>
<dbReference type="Proteomes" id="UP001385951">
    <property type="component" value="Unassembled WGS sequence"/>
</dbReference>
<dbReference type="InterPro" id="IPR038192">
    <property type="entry name" value="CSTF_C_sf"/>
</dbReference>
<dbReference type="InterPro" id="IPR025742">
    <property type="entry name" value="CSTF2_hinge"/>
</dbReference>
<dbReference type="Pfam" id="PF14304">
    <property type="entry name" value="CSTF_C"/>
    <property type="match status" value="1"/>
</dbReference>
<evidence type="ECO:0000313" key="6">
    <source>
        <dbReference type="EMBL" id="KAK7683773.1"/>
    </source>
</evidence>
<feature type="domain" description="Cleavage stimulation factor subunit 2 hinge" evidence="5">
    <location>
        <begin position="100"/>
        <end position="141"/>
    </location>
</feature>
<dbReference type="EMBL" id="JASBNA010000029">
    <property type="protein sequence ID" value="KAK7683773.1"/>
    <property type="molecule type" value="Genomic_DNA"/>
</dbReference>
<dbReference type="GO" id="GO:0031124">
    <property type="term" value="P:mRNA 3'-end processing"/>
    <property type="evidence" value="ECO:0007669"/>
    <property type="project" value="InterPro"/>
</dbReference>
<dbReference type="Gene3D" id="1.25.40.630">
    <property type="match status" value="1"/>
</dbReference>
<dbReference type="Pfam" id="PF14327">
    <property type="entry name" value="CSTF2_hinge"/>
    <property type="match status" value="1"/>
</dbReference>
<comment type="subcellular location">
    <subcellularLocation>
        <location evidence="1">Nucleus</location>
    </subcellularLocation>
</comment>
<dbReference type="GO" id="GO:0005847">
    <property type="term" value="C:mRNA cleavage and polyadenylation specificity factor complex"/>
    <property type="evidence" value="ECO:0007669"/>
    <property type="project" value="TreeGrafter"/>
</dbReference>
<sequence>MSKVVFVGNVPYNMGEEQLIDAFKSVDHETAQSAVRNLNGQDVGGRPLRIDLADSDPFLEGKTTVRGELIDSHETRAQWRERERKTDPNSFLRELPAGAFVITHPDQARALLVAHPQLGYALFQALLLNKIVDPAILQRMLNATTGASQASPNAPIAPTPTVPPIAQQQSHILPPTPTQPNYPHVPHAPQPAYGHQPNIPPMHVPTPPIPTHTPMYGAQQHMPPPQAPQNPYYRPPIPAQPAPVQHQQPVAPVAAPVQAQAPPPVDPAAKEMILQVLRLTPDQVNQLPPNEREQLIQLRKTYAHLLNGA</sequence>
<evidence type="ECO:0000256" key="3">
    <source>
        <dbReference type="SAM" id="MobiDB-lite"/>
    </source>
</evidence>
<comment type="caution">
    <text evidence="6">The sequence shown here is derived from an EMBL/GenBank/DDBJ whole genome shotgun (WGS) entry which is preliminary data.</text>
</comment>
<evidence type="ECO:0000313" key="7">
    <source>
        <dbReference type="Proteomes" id="UP001385951"/>
    </source>
</evidence>
<proteinExistence type="predicted"/>
<keyword evidence="7" id="KW-1185">Reference proteome</keyword>
<dbReference type="AlphaFoldDB" id="A0AAW0FRV0"/>
<accession>A0AAW0FRV0</accession>
<dbReference type="PANTHER" id="PTHR45735">
    <property type="entry name" value="CLEAVAGE STIMULATION FACTOR SUBUNIT 2"/>
    <property type="match status" value="1"/>
</dbReference>
<evidence type="ECO:0000256" key="2">
    <source>
        <dbReference type="ARBA" id="ARBA00023242"/>
    </source>
</evidence>
<dbReference type="Gene3D" id="1.10.20.70">
    <property type="entry name" value="Transcription termination and cleavage factor, C-terminal domain"/>
    <property type="match status" value="1"/>
</dbReference>
<evidence type="ECO:0000259" key="4">
    <source>
        <dbReference type="Pfam" id="PF14304"/>
    </source>
</evidence>
<evidence type="ECO:0000256" key="1">
    <source>
        <dbReference type="ARBA" id="ARBA00004123"/>
    </source>
</evidence>
<evidence type="ECO:0000259" key="5">
    <source>
        <dbReference type="Pfam" id="PF14327"/>
    </source>
</evidence>